<accession>A0ABR9R565</accession>
<evidence type="ECO:0000259" key="5">
    <source>
        <dbReference type="Pfam" id="PF00465"/>
    </source>
</evidence>
<protein>
    <submittedName>
        <fullName evidence="7">Iron-containing alcohol dehydrogenase</fullName>
    </submittedName>
</protein>
<proteinExistence type="inferred from homology"/>
<keyword evidence="8" id="KW-1185">Reference proteome</keyword>
<feature type="domain" description="Fe-containing alcohol dehydrogenase-like C-terminal" evidence="6">
    <location>
        <begin position="204"/>
        <end position="395"/>
    </location>
</feature>
<evidence type="ECO:0000259" key="6">
    <source>
        <dbReference type="Pfam" id="PF25137"/>
    </source>
</evidence>
<dbReference type="Proteomes" id="UP000768567">
    <property type="component" value="Unassembled WGS sequence"/>
</dbReference>
<dbReference type="CDD" id="cd08189">
    <property type="entry name" value="Fe-ADH-like"/>
    <property type="match status" value="1"/>
</dbReference>
<evidence type="ECO:0000256" key="3">
    <source>
        <dbReference type="ARBA" id="ARBA00023027"/>
    </source>
</evidence>
<evidence type="ECO:0000256" key="1">
    <source>
        <dbReference type="ARBA" id="ARBA00007358"/>
    </source>
</evidence>
<reference evidence="7 8" key="1">
    <citation type="submission" date="2020-10" db="EMBL/GenBank/DDBJ databases">
        <title>ChiBAC.</title>
        <authorList>
            <person name="Zenner C."/>
            <person name="Hitch T.C.A."/>
            <person name="Clavel T."/>
        </authorList>
    </citation>
    <scope>NUCLEOTIDE SEQUENCE [LARGE SCALE GENOMIC DNA]</scope>
    <source>
        <strain evidence="7 8">DSM 109015</strain>
    </source>
</reference>
<dbReference type="InterPro" id="IPR018211">
    <property type="entry name" value="ADH_Fe_CS"/>
</dbReference>
<dbReference type="RefSeq" id="WP_193502330.1">
    <property type="nucleotide sequence ID" value="NZ_JADCKC010000003.1"/>
</dbReference>
<dbReference type="Pfam" id="PF00465">
    <property type="entry name" value="Fe-ADH"/>
    <property type="match status" value="1"/>
</dbReference>
<dbReference type="PANTHER" id="PTHR11496">
    <property type="entry name" value="ALCOHOL DEHYDROGENASE"/>
    <property type="match status" value="1"/>
</dbReference>
<dbReference type="SUPFAM" id="SSF56796">
    <property type="entry name" value="Dehydroquinate synthase-like"/>
    <property type="match status" value="1"/>
</dbReference>
<evidence type="ECO:0000313" key="7">
    <source>
        <dbReference type="EMBL" id="MBE5038279.1"/>
    </source>
</evidence>
<feature type="domain" description="Alcohol dehydrogenase iron-type/glycerol dehydrogenase GldA" evidence="5">
    <location>
        <begin position="36"/>
        <end position="193"/>
    </location>
</feature>
<name>A0ABR9R565_9FIRM</name>
<dbReference type="InterPro" id="IPR056798">
    <property type="entry name" value="ADH_Fe_C"/>
</dbReference>
<keyword evidence="3" id="KW-0520">NAD</keyword>
<organism evidence="7 8">
    <name type="scientific">Gemmiger gallinarum</name>
    <dbReference type="NCBI Taxonomy" id="2779354"/>
    <lineage>
        <taxon>Bacteria</taxon>
        <taxon>Bacillati</taxon>
        <taxon>Bacillota</taxon>
        <taxon>Clostridia</taxon>
        <taxon>Eubacteriales</taxon>
        <taxon>Gemmiger</taxon>
    </lineage>
</organism>
<dbReference type="EMBL" id="JADCKC010000003">
    <property type="protein sequence ID" value="MBE5038279.1"/>
    <property type="molecule type" value="Genomic_DNA"/>
</dbReference>
<feature type="region of interest" description="Disordered" evidence="4">
    <location>
        <begin position="401"/>
        <end position="437"/>
    </location>
</feature>
<evidence type="ECO:0000313" key="8">
    <source>
        <dbReference type="Proteomes" id="UP000768567"/>
    </source>
</evidence>
<dbReference type="Pfam" id="PF25137">
    <property type="entry name" value="ADH_Fe_C"/>
    <property type="match status" value="1"/>
</dbReference>
<dbReference type="PANTHER" id="PTHR11496:SF102">
    <property type="entry name" value="ALCOHOL DEHYDROGENASE 4"/>
    <property type="match status" value="1"/>
</dbReference>
<dbReference type="PROSITE" id="PS00913">
    <property type="entry name" value="ADH_IRON_1"/>
    <property type="match status" value="1"/>
</dbReference>
<dbReference type="PROSITE" id="PS00060">
    <property type="entry name" value="ADH_IRON_2"/>
    <property type="match status" value="1"/>
</dbReference>
<keyword evidence="2" id="KW-0560">Oxidoreductase</keyword>
<feature type="compositionally biased region" description="Polar residues" evidence="4">
    <location>
        <begin position="427"/>
        <end position="437"/>
    </location>
</feature>
<feature type="compositionally biased region" description="Basic and acidic residues" evidence="4">
    <location>
        <begin position="401"/>
        <end position="411"/>
    </location>
</feature>
<dbReference type="Gene3D" id="1.20.1090.10">
    <property type="entry name" value="Dehydroquinate synthase-like - alpha domain"/>
    <property type="match status" value="1"/>
</dbReference>
<evidence type="ECO:0000256" key="4">
    <source>
        <dbReference type="SAM" id="MobiDB-lite"/>
    </source>
</evidence>
<sequence length="437" mass="46557">MNIVKKVYCRTFQFVMRTALPFLPYREPKLLDGVNGVAELLKQKKIARVLLVTDKGIRSHHLTEPLEQALANAGIGVSIFDETVANPTVANVEAARQMYLDDGCGAIIAFGGGSSMDCAKAAGARIARPRKPLSRMEGLLQVLLPLPLLIAVPTTAGTGSETTLAAVITDGETHHKYPINDFALIPSYALLDPEVTVGLPPMLTATTGMDAMTHAVEAYIGGSTTRGTREAAVTAVRLILESLPVAWENGGDLTARAKMLRAAYLAGTAFTKSYVGYVHAVAHSLGGQYGIAHGLANAVLLPEVLEAYGTAAHKRLGRLAVEVGVAGASDTPAEASAKFIARIREMNARMEIPRTLEGIREEDLPKLARNADHEANPLYPVPVLMDAQELQALYRLVMPKTEENTNDRTTDRAGAGKSAQILFDGQNAAQSLSSKGA</sequence>
<gene>
    <name evidence="7" type="ORF">INF35_10825</name>
</gene>
<comment type="similarity">
    <text evidence="1">Belongs to the iron-containing alcohol dehydrogenase family.</text>
</comment>
<dbReference type="InterPro" id="IPR039697">
    <property type="entry name" value="Alcohol_dehydrogenase_Fe"/>
</dbReference>
<dbReference type="Gene3D" id="3.40.50.1970">
    <property type="match status" value="1"/>
</dbReference>
<comment type="caution">
    <text evidence="7">The sequence shown here is derived from an EMBL/GenBank/DDBJ whole genome shotgun (WGS) entry which is preliminary data.</text>
</comment>
<evidence type="ECO:0000256" key="2">
    <source>
        <dbReference type="ARBA" id="ARBA00023002"/>
    </source>
</evidence>
<dbReference type="InterPro" id="IPR001670">
    <property type="entry name" value="ADH_Fe/GldA"/>
</dbReference>